<dbReference type="CDD" id="cd00158">
    <property type="entry name" value="RHOD"/>
    <property type="match status" value="1"/>
</dbReference>
<dbReference type="InterPro" id="IPR001763">
    <property type="entry name" value="Rhodanese-like_dom"/>
</dbReference>
<organism evidence="2 3">
    <name type="scientific">Hathewaya proteolytica DSM 3090</name>
    <dbReference type="NCBI Taxonomy" id="1121331"/>
    <lineage>
        <taxon>Bacteria</taxon>
        <taxon>Bacillati</taxon>
        <taxon>Bacillota</taxon>
        <taxon>Clostridia</taxon>
        <taxon>Eubacteriales</taxon>
        <taxon>Clostridiaceae</taxon>
        <taxon>Hathewaya</taxon>
    </lineage>
</organism>
<dbReference type="OrthoDB" id="9800872at2"/>
<dbReference type="RefSeq" id="WP_072903482.1">
    <property type="nucleotide sequence ID" value="NZ_FRAD01000011.1"/>
</dbReference>
<dbReference type="SMART" id="SM00450">
    <property type="entry name" value="RHOD"/>
    <property type="match status" value="1"/>
</dbReference>
<dbReference type="PROSITE" id="PS51257">
    <property type="entry name" value="PROKAR_LIPOPROTEIN"/>
    <property type="match status" value="1"/>
</dbReference>
<reference evidence="2 3" key="1">
    <citation type="submission" date="2016-11" db="EMBL/GenBank/DDBJ databases">
        <authorList>
            <person name="Jaros S."/>
            <person name="Januszkiewicz K."/>
            <person name="Wedrychowicz H."/>
        </authorList>
    </citation>
    <scope>NUCLEOTIDE SEQUENCE [LARGE SCALE GENOMIC DNA]</scope>
    <source>
        <strain evidence="2 3">DSM 3090</strain>
    </source>
</reference>
<evidence type="ECO:0000313" key="2">
    <source>
        <dbReference type="EMBL" id="SHJ99823.1"/>
    </source>
</evidence>
<dbReference type="PROSITE" id="PS50206">
    <property type="entry name" value="RHODANESE_3"/>
    <property type="match status" value="1"/>
</dbReference>
<dbReference type="PANTHER" id="PTHR43031">
    <property type="entry name" value="FAD-DEPENDENT OXIDOREDUCTASE"/>
    <property type="match status" value="1"/>
</dbReference>
<dbReference type="AlphaFoldDB" id="A0A1M6NVV8"/>
<dbReference type="GO" id="GO:0016740">
    <property type="term" value="F:transferase activity"/>
    <property type="evidence" value="ECO:0007669"/>
    <property type="project" value="UniProtKB-KW"/>
</dbReference>
<dbReference type="InterPro" id="IPR036873">
    <property type="entry name" value="Rhodanese-like_dom_sf"/>
</dbReference>
<dbReference type="Pfam" id="PF00581">
    <property type="entry name" value="Rhodanese"/>
    <property type="match status" value="1"/>
</dbReference>
<keyword evidence="2" id="KW-0808">Transferase</keyword>
<gene>
    <name evidence="2" type="ORF">SAMN02745248_01519</name>
</gene>
<dbReference type="Proteomes" id="UP000183952">
    <property type="component" value="Unassembled WGS sequence"/>
</dbReference>
<dbReference type="InterPro" id="IPR050229">
    <property type="entry name" value="GlpE_sulfurtransferase"/>
</dbReference>
<name>A0A1M6NVV8_9CLOT</name>
<evidence type="ECO:0000259" key="1">
    <source>
        <dbReference type="PROSITE" id="PS50206"/>
    </source>
</evidence>
<dbReference type="PANTHER" id="PTHR43031:SF1">
    <property type="entry name" value="PYRIDINE NUCLEOTIDE-DISULPHIDE OXIDOREDUCTASE"/>
    <property type="match status" value="1"/>
</dbReference>
<dbReference type="SUPFAM" id="SSF52821">
    <property type="entry name" value="Rhodanese/Cell cycle control phosphatase"/>
    <property type="match status" value="1"/>
</dbReference>
<dbReference type="STRING" id="1121331.SAMN02745248_01519"/>
<protein>
    <submittedName>
        <fullName evidence="2">Rhodanese-related sulfurtransferase</fullName>
    </submittedName>
</protein>
<proteinExistence type="predicted"/>
<dbReference type="Gene3D" id="3.40.250.10">
    <property type="entry name" value="Rhodanese-like domain"/>
    <property type="match status" value="1"/>
</dbReference>
<feature type="domain" description="Rhodanese" evidence="1">
    <location>
        <begin position="43"/>
        <end position="128"/>
    </location>
</feature>
<evidence type="ECO:0000313" key="3">
    <source>
        <dbReference type="Proteomes" id="UP000183952"/>
    </source>
</evidence>
<sequence>MRAYGVILIIVMGMFMFGCGGNNDGVNSVKVISATEGESMIKNESDIIILDVRTEPEYESGHIKGAVLLPLDEISKRAQEVLKDKNKKILIYCRSGSRSNRAAKLLVDMGYNNVYDFGGIIDYKGEIEK</sequence>
<keyword evidence="3" id="KW-1185">Reference proteome</keyword>
<dbReference type="EMBL" id="FRAD01000011">
    <property type="protein sequence ID" value="SHJ99823.1"/>
    <property type="molecule type" value="Genomic_DNA"/>
</dbReference>
<accession>A0A1M6NVV8</accession>